<dbReference type="EMBL" id="ML977607">
    <property type="protein sequence ID" value="KAF1998096.1"/>
    <property type="molecule type" value="Genomic_DNA"/>
</dbReference>
<dbReference type="AlphaFoldDB" id="A0A6A5WK80"/>
<evidence type="ECO:0000313" key="1">
    <source>
        <dbReference type="EMBL" id="KAF1998096.1"/>
    </source>
</evidence>
<gene>
    <name evidence="1" type="ORF">P154DRAFT_524402</name>
</gene>
<accession>A0A6A5WK80</accession>
<proteinExistence type="predicted"/>
<evidence type="ECO:0008006" key="3">
    <source>
        <dbReference type="Google" id="ProtNLM"/>
    </source>
</evidence>
<keyword evidence="2" id="KW-1185">Reference proteome</keyword>
<name>A0A6A5WK80_9PLEO</name>
<organism evidence="1 2">
    <name type="scientific">Amniculicola lignicola CBS 123094</name>
    <dbReference type="NCBI Taxonomy" id="1392246"/>
    <lineage>
        <taxon>Eukaryota</taxon>
        <taxon>Fungi</taxon>
        <taxon>Dikarya</taxon>
        <taxon>Ascomycota</taxon>
        <taxon>Pezizomycotina</taxon>
        <taxon>Dothideomycetes</taxon>
        <taxon>Pleosporomycetidae</taxon>
        <taxon>Pleosporales</taxon>
        <taxon>Amniculicolaceae</taxon>
        <taxon>Amniculicola</taxon>
    </lineage>
</organism>
<sequence length="945" mass="109216">MALDWDRLIKLQRDYPKPKFAEKEVQRQLKKKPLDPYLRIWKADLLLQLGDVSNEVNTLLDLSLRQQPVTDSRLLAYHYRTCRHAAKIKGSGTISRATAGDQALKAWQDAFSTLQSKAAKLTLLSDLFLCALRESCWDDVRWAAQKAGQQGLHLKKKSTFTQILARQQAYEEECRAQGSRIDALTSMDSRVAYSMMFMAWKNGAENPTDPVQLQDMRDLRFMAQIFARQHRSSELLNRWENVATIQAKILDDHRSEAIYLLLDSFCFEKKWEELALLCKSVVADYNTPNTTIQVLRSWKLWGSYMEAEMHLGSSDISARNMRILEVRDKELDKMTPGGREIDLTRMALTTVDTKNTNLLELCKMYWNKHHHINGSFHDLRRFVEVLDREQQEEFHAYITKASSDIKPDSLEHDKRLTDKWFRTELNVAKFDYLLTISRADDPSEEVLTLSVKSLIKLYTVGARIQEESYQDAGILAIWTLLKLAYHLSQSAGEELRQRSLYLTLQATMLALHLTAGEAGKQNRPLILLSTRLHMMHGFATIAFEQYQFARVKEILNNTISYILLNSISQIHPFDTTGSKSFYPDDELNKVVTSIKRMESRVDDFLYTGLDDFQYDQATELLEFKRKLRCSLTKHLCLVERRRIARLKCELVDSGLDCGIEDFEAVSDDRDLNVLPNFESSMLISPLNFIMMKDTPRSASWMYKFIVTSERCHRAVRFEPALDAAIDKLLSPYAEQHLGRDTEIDFELEGHTKLVLSIQRTISLIPQDANCWEQLSNQFRAVHNTITDMDANVVVVHDQLKHVENNDTNCGSTSVPLPCPPVTKSIYSRLEYFQLVSRLCQNTADLMAKKNLKMVPRIWRDAKDSPHQRLHQEVQKVHNNMQNWVKDWTRVLKKTGLRLMLENIGWGSTGESLKLVMTEEDQGWYARQYVESAIDTIEGFLKVKLK</sequence>
<dbReference type="Pfam" id="PF09797">
    <property type="entry name" value="NatB_MDM20"/>
    <property type="match status" value="1"/>
</dbReference>
<dbReference type="InterPro" id="IPR019183">
    <property type="entry name" value="NAA25_NatB_aux_su"/>
</dbReference>
<dbReference type="Proteomes" id="UP000799779">
    <property type="component" value="Unassembled WGS sequence"/>
</dbReference>
<dbReference type="OrthoDB" id="24670at2759"/>
<evidence type="ECO:0000313" key="2">
    <source>
        <dbReference type="Proteomes" id="UP000799779"/>
    </source>
</evidence>
<protein>
    <recommendedName>
        <fullName evidence="3">N-acetyltransferase B complex non catalytic subunit-domain-containing protein</fullName>
    </recommendedName>
</protein>
<reference evidence="1" key="1">
    <citation type="journal article" date="2020" name="Stud. Mycol.">
        <title>101 Dothideomycetes genomes: a test case for predicting lifestyles and emergence of pathogens.</title>
        <authorList>
            <person name="Haridas S."/>
            <person name="Albert R."/>
            <person name="Binder M."/>
            <person name="Bloem J."/>
            <person name="Labutti K."/>
            <person name="Salamov A."/>
            <person name="Andreopoulos B."/>
            <person name="Baker S."/>
            <person name="Barry K."/>
            <person name="Bills G."/>
            <person name="Bluhm B."/>
            <person name="Cannon C."/>
            <person name="Castanera R."/>
            <person name="Culley D."/>
            <person name="Daum C."/>
            <person name="Ezra D."/>
            <person name="Gonzalez J."/>
            <person name="Henrissat B."/>
            <person name="Kuo A."/>
            <person name="Liang C."/>
            <person name="Lipzen A."/>
            <person name="Lutzoni F."/>
            <person name="Magnuson J."/>
            <person name="Mondo S."/>
            <person name="Nolan M."/>
            <person name="Ohm R."/>
            <person name="Pangilinan J."/>
            <person name="Park H.-J."/>
            <person name="Ramirez L."/>
            <person name="Alfaro M."/>
            <person name="Sun H."/>
            <person name="Tritt A."/>
            <person name="Yoshinaga Y."/>
            <person name="Zwiers L.-H."/>
            <person name="Turgeon B."/>
            <person name="Goodwin S."/>
            <person name="Spatafora J."/>
            <person name="Crous P."/>
            <person name="Grigoriev I."/>
        </authorList>
    </citation>
    <scope>NUCLEOTIDE SEQUENCE</scope>
    <source>
        <strain evidence="1">CBS 123094</strain>
    </source>
</reference>